<evidence type="ECO:0000313" key="2">
    <source>
        <dbReference type="EMBL" id="GAF25633.1"/>
    </source>
</evidence>
<dbReference type="EMBL" id="DF238840">
    <property type="protein sequence ID" value="GAF25633.1"/>
    <property type="molecule type" value="Genomic_DNA"/>
</dbReference>
<dbReference type="Proteomes" id="UP000063718">
    <property type="component" value="Unassembled WGS sequence"/>
</dbReference>
<feature type="domain" description="DUF1540" evidence="1">
    <location>
        <begin position="14"/>
        <end position="55"/>
    </location>
</feature>
<sequence>MVNAKRRWGNMAGIKCGVEECHYWDNMACTADSIEVRSSGDRKVTTSDGTACHTFRPKMK</sequence>
<accession>A0A0S6U940</accession>
<name>A0A0S6U940_NEOTH</name>
<evidence type="ECO:0000259" key="1">
    <source>
        <dbReference type="Pfam" id="PF07561"/>
    </source>
</evidence>
<protein>
    <recommendedName>
        <fullName evidence="1">DUF1540 domain-containing protein</fullName>
    </recommendedName>
</protein>
<reference evidence="2" key="1">
    <citation type="journal article" date="2014" name="Gene">
        <title>Genome-guided analysis of transformation efficiency and carbon dioxide assimilation by Moorella thermoacetica Y72.</title>
        <authorList>
            <person name="Tsukahara K."/>
            <person name="Kita A."/>
            <person name="Nakashimada Y."/>
            <person name="Hoshino T."/>
            <person name="Murakami K."/>
        </authorList>
    </citation>
    <scope>NUCLEOTIDE SEQUENCE [LARGE SCALE GENOMIC DNA]</scope>
    <source>
        <strain evidence="2">Y72</strain>
    </source>
</reference>
<organism evidence="2">
    <name type="scientific">Moorella thermoacetica Y72</name>
    <dbReference type="NCBI Taxonomy" id="1325331"/>
    <lineage>
        <taxon>Bacteria</taxon>
        <taxon>Bacillati</taxon>
        <taxon>Bacillota</taxon>
        <taxon>Clostridia</taxon>
        <taxon>Neomoorellales</taxon>
        <taxon>Neomoorellaceae</taxon>
        <taxon>Neomoorella</taxon>
    </lineage>
</organism>
<dbReference type="AlphaFoldDB" id="A0A0S6U940"/>
<proteinExistence type="predicted"/>
<dbReference type="InterPro" id="IPR011437">
    <property type="entry name" value="DUF1540"/>
</dbReference>
<gene>
    <name evidence="2" type="ORF">MTY_0969</name>
</gene>
<dbReference type="Pfam" id="PF07561">
    <property type="entry name" value="DUF1540"/>
    <property type="match status" value="1"/>
</dbReference>